<dbReference type="EMBL" id="JAKGAQ010000002">
    <property type="protein sequence ID" value="MCF2871032.1"/>
    <property type="molecule type" value="Genomic_DNA"/>
</dbReference>
<name>A0ABS9CUX1_9RHOB</name>
<accession>A0ABS9CUX1</accession>
<dbReference type="Proteomes" id="UP001200557">
    <property type="component" value="Unassembled WGS sequence"/>
</dbReference>
<evidence type="ECO:0000313" key="1">
    <source>
        <dbReference type="EMBL" id="MCF2871032.1"/>
    </source>
</evidence>
<organism evidence="1 2">
    <name type="scientific">Octadecabacter dasysiphoniae</name>
    <dbReference type="NCBI Taxonomy" id="2909341"/>
    <lineage>
        <taxon>Bacteria</taxon>
        <taxon>Pseudomonadati</taxon>
        <taxon>Pseudomonadota</taxon>
        <taxon>Alphaproteobacteria</taxon>
        <taxon>Rhodobacterales</taxon>
        <taxon>Roseobacteraceae</taxon>
        <taxon>Octadecabacter</taxon>
    </lineage>
</organism>
<sequence length="229" mass="25247">MNILILGSGPNVTDARTWPRAPFDQIVAINNAWAVRPDWDYLIHPSDFAADKMPGHIGASQKIVTYEDYVPAQNALGGFVYGGGTMAFTAGYWALHALKPTVLAFMGCDMMYDAPQTHFYGKGTADPLRDDVTLRSLEAKSARLAALAHRQGCTALNLSHAPSRLVFPRATPQDLTIRAQIDEAAIDHALRLEEDAGYMVPSGKYWKEESRFDTDVIDDIDAAWLKTHP</sequence>
<reference evidence="1 2" key="1">
    <citation type="submission" date="2022-01" db="EMBL/GenBank/DDBJ databases">
        <title>Octadecabacter sp. nov., isolated from a marine alga.</title>
        <authorList>
            <person name="Jin M.S."/>
            <person name="Kim H.M."/>
            <person name="Han D.M."/>
            <person name="Jung J.J."/>
            <person name="Jeon C.O."/>
        </authorList>
    </citation>
    <scope>NUCLEOTIDE SEQUENCE [LARGE SCALE GENOMIC DNA]</scope>
    <source>
        <strain evidence="1 2">G9-8</strain>
    </source>
</reference>
<keyword evidence="2" id="KW-1185">Reference proteome</keyword>
<proteinExistence type="predicted"/>
<gene>
    <name evidence="1" type="ORF">L0664_08135</name>
</gene>
<comment type="caution">
    <text evidence="1">The sequence shown here is derived from an EMBL/GenBank/DDBJ whole genome shotgun (WGS) entry which is preliminary data.</text>
</comment>
<evidence type="ECO:0000313" key="2">
    <source>
        <dbReference type="Proteomes" id="UP001200557"/>
    </source>
</evidence>
<protein>
    <submittedName>
        <fullName evidence="1">Uncharacterized protein</fullName>
    </submittedName>
</protein>
<dbReference type="RefSeq" id="WP_235225155.1">
    <property type="nucleotide sequence ID" value="NZ_JAKGAQ010000002.1"/>
</dbReference>